<dbReference type="OMA" id="LCNIRAP"/>
<keyword evidence="2" id="KW-1185">Reference proteome</keyword>
<accession>A0A1E4S9K6</accession>
<evidence type="ECO:0000313" key="2">
    <source>
        <dbReference type="Proteomes" id="UP000094389"/>
    </source>
</evidence>
<sequence length="184" mass="21483">MFESVLNRSDVSGGIAHAALLAKLKDDIYLLFYTEFDQDQQPRVRCLLLDLSRLKIDEVLKRRNDVEGTCFIDEPTKEDLMDSLLQQRLDNFNSLSARRQVQLTVEKQQMKLQAIRHKFRMLITDEVKQRMWDKPKKVQSEVADMCLKGMNFRFKGIHSMTKAEETDVKLWLSSFLDLLGVKAN</sequence>
<reference evidence="1 2" key="1">
    <citation type="journal article" date="2016" name="Proc. Natl. Acad. Sci. U.S.A.">
        <title>Comparative genomics of biotechnologically important yeasts.</title>
        <authorList>
            <person name="Riley R."/>
            <person name="Haridas S."/>
            <person name="Wolfe K.H."/>
            <person name="Lopes M.R."/>
            <person name="Hittinger C.T."/>
            <person name="Goeker M."/>
            <person name="Salamov A.A."/>
            <person name="Wisecaver J.H."/>
            <person name="Long T.M."/>
            <person name="Calvey C.H."/>
            <person name="Aerts A.L."/>
            <person name="Barry K.W."/>
            <person name="Choi C."/>
            <person name="Clum A."/>
            <person name="Coughlan A.Y."/>
            <person name="Deshpande S."/>
            <person name="Douglass A.P."/>
            <person name="Hanson S.J."/>
            <person name="Klenk H.-P."/>
            <person name="LaButti K.M."/>
            <person name="Lapidus A."/>
            <person name="Lindquist E.A."/>
            <person name="Lipzen A.M."/>
            <person name="Meier-Kolthoff J.P."/>
            <person name="Ohm R.A."/>
            <person name="Otillar R.P."/>
            <person name="Pangilinan J.L."/>
            <person name="Peng Y."/>
            <person name="Rokas A."/>
            <person name="Rosa C.A."/>
            <person name="Scheuner C."/>
            <person name="Sibirny A.A."/>
            <person name="Slot J.C."/>
            <person name="Stielow J.B."/>
            <person name="Sun H."/>
            <person name="Kurtzman C.P."/>
            <person name="Blackwell M."/>
            <person name="Grigoriev I.V."/>
            <person name="Jeffries T.W."/>
        </authorList>
    </citation>
    <scope>NUCLEOTIDE SEQUENCE [LARGE SCALE GENOMIC DNA]</scope>
    <source>
        <strain evidence="2">ATCC 18201 / CBS 1600 / BCRC 20928 / JCM 3617 / NBRC 0987 / NRRL Y-1542</strain>
    </source>
</reference>
<proteinExistence type="predicted"/>
<dbReference type="AlphaFoldDB" id="A0A1E4S9K6"/>
<protein>
    <submittedName>
        <fullName evidence="1">Uncharacterized protein</fullName>
    </submittedName>
</protein>
<evidence type="ECO:0000313" key="1">
    <source>
        <dbReference type="EMBL" id="ODV76173.1"/>
    </source>
</evidence>
<dbReference type="RefSeq" id="XP_020073212.1">
    <property type="nucleotide sequence ID" value="XM_020217939.1"/>
</dbReference>
<dbReference type="Proteomes" id="UP000094389">
    <property type="component" value="Unassembled WGS sequence"/>
</dbReference>
<organism evidence="1 2">
    <name type="scientific">Cyberlindnera jadinii (strain ATCC 18201 / CBS 1600 / BCRC 20928 / JCM 3617 / NBRC 0987 / NRRL Y-1542)</name>
    <name type="common">Torula yeast</name>
    <name type="synonym">Candida utilis</name>
    <dbReference type="NCBI Taxonomy" id="983966"/>
    <lineage>
        <taxon>Eukaryota</taxon>
        <taxon>Fungi</taxon>
        <taxon>Dikarya</taxon>
        <taxon>Ascomycota</taxon>
        <taxon>Saccharomycotina</taxon>
        <taxon>Saccharomycetes</taxon>
        <taxon>Phaffomycetales</taxon>
        <taxon>Phaffomycetaceae</taxon>
        <taxon>Cyberlindnera</taxon>
    </lineage>
</organism>
<dbReference type="GeneID" id="30992335"/>
<name>A0A1E4S9K6_CYBJN</name>
<dbReference type="EMBL" id="KV453925">
    <property type="protein sequence ID" value="ODV76173.1"/>
    <property type="molecule type" value="Genomic_DNA"/>
</dbReference>
<dbReference type="OrthoDB" id="3980721at2759"/>
<gene>
    <name evidence="1" type="ORF">CYBJADRAFT_7949</name>
</gene>